<organism evidence="1 2">
    <name type="scientific">Nocardia huaxiensis</name>
    <dbReference type="NCBI Taxonomy" id="2755382"/>
    <lineage>
        <taxon>Bacteria</taxon>
        <taxon>Bacillati</taxon>
        <taxon>Actinomycetota</taxon>
        <taxon>Actinomycetes</taxon>
        <taxon>Mycobacteriales</taxon>
        <taxon>Nocardiaceae</taxon>
        <taxon>Nocardia</taxon>
    </lineage>
</organism>
<dbReference type="RefSeq" id="WP_181580546.1">
    <property type="nucleotide sequence ID" value="NZ_CP059399.1"/>
</dbReference>
<dbReference type="AlphaFoldDB" id="A0A7D6VA42"/>
<accession>A0A7D6VA42</accession>
<sequence length="183" mass="19225">MVLVVAASAMLPKLLDWYDDRHPAAPAPADLCITVGVGLFERFVPAAQRDTSATYSSGSDARCAYRENSTAGTDEYGLLQVRLLRYGQIGWNSGADLAADAIDFGCESASIAGQFRDSTGLGDEACTAYTDEGEGGVAYGAAVIRRGADLIQIDYYRHPGSSGQALAAVNEVARALLAAQLPE</sequence>
<gene>
    <name evidence="1" type="ORF">H0264_29310</name>
</gene>
<reference evidence="1 2" key="1">
    <citation type="submission" date="2020-07" db="EMBL/GenBank/DDBJ databases">
        <authorList>
            <person name="Zhuang K."/>
            <person name="Ran Y."/>
        </authorList>
    </citation>
    <scope>NUCLEOTIDE SEQUENCE [LARGE SCALE GENOMIC DNA]</scope>
    <source>
        <strain evidence="1 2">WCH-YHL-001</strain>
    </source>
</reference>
<dbReference type="Proteomes" id="UP000515512">
    <property type="component" value="Chromosome"/>
</dbReference>
<evidence type="ECO:0000313" key="2">
    <source>
        <dbReference type="Proteomes" id="UP000515512"/>
    </source>
</evidence>
<dbReference type="EMBL" id="CP059399">
    <property type="protein sequence ID" value="QLY29342.1"/>
    <property type="molecule type" value="Genomic_DNA"/>
</dbReference>
<name>A0A7D6VA42_9NOCA</name>
<proteinExistence type="predicted"/>
<evidence type="ECO:0000313" key="1">
    <source>
        <dbReference type="EMBL" id="QLY29342.1"/>
    </source>
</evidence>
<protein>
    <submittedName>
        <fullName evidence="1">Uncharacterized protein</fullName>
    </submittedName>
</protein>
<dbReference type="KEGG" id="nhu:H0264_29310"/>
<keyword evidence="2" id="KW-1185">Reference proteome</keyword>